<name>A0A6J6B7G5_9ZZZZ</name>
<evidence type="ECO:0000313" key="2">
    <source>
        <dbReference type="EMBL" id="CAB4534348.1"/>
    </source>
</evidence>
<proteinExistence type="predicted"/>
<accession>A0A6J6B7G5</accession>
<dbReference type="EMBL" id="CAEZSH010000025">
    <property type="protein sequence ID" value="CAB4534348.1"/>
    <property type="molecule type" value="Genomic_DNA"/>
</dbReference>
<protein>
    <submittedName>
        <fullName evidence="2">Unannotated protein</fullName>
    </submittedName>
</protein>
<sequence length="199" mass="21839">MTKPDPKRFLDLARAAAVENATEESVSSFVELIDEGDGAFSFVFESKLEGYQGWLWSVTLYDSGDEAPTISEVVLLPGENALLAPAWVPWSERLADWKALQVELEAQAALDAAEAAEGAEDDDDADEIEDVEVDDEDDDAEDDELSESEASESEDSTGVELASTDFEPGEDAEDDSEDTAGKPPLFSRWGRRRNKNKKR</sequence>
<dbReference type="InterPro" id="IPR021391">
    <property type="entry name" value="DUF3027"/>
</dbReference>
<evidence type="ECO:0000256" key="1">
    <source>
        <dbReference type="SAM" id="MobiDB-lite"/>
    </source>
</evidence>
<feature type="region of interest" description="Disordered" evidence="1">
    <location>
        <begin position="111"/>
        <end position="199"/>
    </location>
</feature>
<dbReference type="Pfam" id="PF11228">
    <property type="entry name" value="DUF3027"/>
    <property type="match status" value="1"/>
</dbReference>
<feature type="compositionally biased region" description="Acidic residues" evidence="1">
    <location>
        <begin position="167"/>
        <end position="178"/>
    </location>
</feature>
<reference evidence="2" key="1">
    <citation type="submission" date="2020-05" db="EMBL/GenBank/DDBJ databases">
        <authorList>
            <person name="Chiriac C."/>
            <person name="Salcher M."/>
            <person name="Ghai R."/>
            <person name="Kavagutti S V."/>
        </authorList>
    </citation>
    <scope>NUCLEOTIDE SEQUENCE</scope>
</reference>
<organism evidence="2">
    <name type="scientific">freshwater metagenome</name>
    <dbReference type="NCBI Taxonomy" id="449393"/>
    <lineage>
        <taxon>unclassified sequences</taxon>
        <taxon>metagenomes</taxon>
        <taxon>ecological metagenomes</taxon>
    </lineage>
</organism>
<dbReference type="AlphaFoldDB" id="A0A6J6B7G5"/>
<gene>
    <name evidence="2" type="ORF">UFOPK1410_00346</name>
</gene>
<feature type="compositionally biased region" description="Acidic residues" evidence="1">
    <location>
        <begin position="117"/>
        <end position="157"/>
    </location>
</feature>
<feature type="compositionally biased region" description="Basic residues" evidence="1">
    <location>
        <begin position="189"/>
        <end position="199"/>
    </location>
</feature>